<evidence type="ECO:0000313" key="3">
    <source>
        <dbReference type="Proteomes" id="UP000274556"/>
    </source>
</evidence>
<evidence type="ECO:0008006" key="4">
    <source>
        <dbReference type="Google" id="ProtNLM"/>
    </source>
</evidence>
<evidence type="ECO:0000313" key="2">
    <source>
        <dbReference type="EMBL" id="RKT46794.1"/>
    </source>
</evidence>
<dbReference type="EMBL" id="RBXL01000001">
    <property type="protein sequence ID" value="RKT46794.1"/>
    <property type="molecule type" value="Genomic_DNA"/>
</dbReference>
<reference evidence="2 3" key="1">
    <citation type="submission" date="2018-10" db="EMBL/GenBank/DDBJ databases">
        <title>Genomic Encyclopedia of Archaeal and Bacterial Type Strains, Phase II (KMG-II): from individual species to whole genera.</title>
        <authorList>
            <person name="Goeker M."/>
        </authorList>
    </citation>
    <scope>NUCLEOTIDE SEQUENCE [LARGE SCALE GENOMIC DNA]</scope>
    <source>
        <strain evidence="2 3">DSM 235</strain>
    </source>
</reference>
<dbReference type="Gene3D" id="1.20.5.340">
    <property type="match status" value="1"/>
</dbReference>
<proteinExistence type="predicted"/>
<dbReference type="AlphaFoldDB" id="A0A495VC04"/>
<dbReference type="Proteomes" id="UP000274556">
    <property type="component" value="Unassembled WGS sequence"/>
</dbReference>
<accession>A0A495VC04</accession>
<protein>
    <recommendedName>
        <fullName evidence="4">DUF1640 domain-containing protein</fullName>
    </recommendedName>
</protein>
<dbReference type="OrthoDB" id="5771482at2"/>
<keyword evidence="1" id="KW-1133">Transmembrane helix</keyword>
<feature type="transmembrane region" description="Helical" evidence="1">
    <location>
        <begin position="60"/>
        <end position="81"/>
    </location>
</feature>
<organism evidence="2 3">
    <name type="scientific">Thiocapsa rosea</name>
    <dbReference type="NCBI Taxonomy" id="69360"/>
    <lineage>
        <taxon>Bacteria</taxon>
        <taxon>Pseudomonadati</taxon>
        <taxon>Pseudomonadota</taxon>
        <taxon>Gammaproteobacteria</taxon>
        <taxon>Chromatiales</taxon>
        <taxon>Chromatiaceae</taxon>
        <taxon>Thiocapsa</taxon>
    </lineage>
</organism>
<dbReference type="RefSeq" id="WP_120798858.1">
    <property type="nucleotide sequence ID" value="NZ_RBXL01000001.1"/>
</dbReference>
<keyword evidence="1" id="KW-0472">Membrane</keyword>
<keyword evidence="3" id="KW-1185">Reference proteome</keyword>
<keyword evidence="1" id="KW-0812">Transmembrane</keyword>
<name>A0A495VC04_9GAMM</name>
<evidence type="ECO:0000256" key="1">
    <source>
        <dbReference type="SAM" id="Phobius"/>
    </source>
</evidence>
<sequence>MATTSFDTLKFVEKLKSGGISEDRAKVISEAFRDASGEAELITKKDLQIELAPVRSDISLIKWMMGILLGGVMALLLKSFFPA</sequence>
<gene>
    <name evidence="2" type="ORF">BDD21_4331</name>
</gene>
<comment type="caution">
    <text evidence="2">The sequence shown here is derived from an EMBL/GenBank/DDBJ whole genome shotgun (WGS) entry which is preliminary data.</text>
</comment>